<dbReference type="Proteomes" id="UP000709351">
    <property type="component" value="Unassembled WGS sequence"/>
</dbReference>
<reference evidence="3" key="1">
    <citation type="submission" date="2020-04" db="EMBL/GenBank/DDBJ databases">
        <title>Deep metagenomics examines the oral microbiome during advanced dental caries in children, revealing novel taxa and co-occurrences with host molecules.</title>
        <authorList>
            <person name="Baker J.L."/>
            <person name="Morton J.T."/>
            <person name="Dinis M."/>
            <person name="Alvarez R."/>
            <person name="Tran N.C."/>
            <person name="Knight R."/>
            <person name="Edlund A."/>
        </authorList>
    </citation>
    <scope>NUCLEOTIDE SEQUENCE</scope>
    <source>
        <strain evidence="3">JCVI_24_bin.2</strain>
    </source>
</reference>
<dbReference type="InterPro" id="IPR003787">
    <property type="entry name" value="Sulphur_relay_DsrE/F-like"/>
</dbReference>
<dbReference type="EMBL" id="JABZRD010000292">
    <property type="protein sequence ID" value="MBF1283912.1"/>
    <property type="molecule type" value="Genomic_DNA"/>
</dbReference>
<dbReference type="PANTHER" id="PTHR33279">
    <property type="entry name" value="SULFUR CARRIER PROTEIN YEDF-RELATED"/>
    <property type="match status" value="1"/>
</dbReference>
<gene>
    <name evidence="3" type="primary">yedF</name>
    <name evidence="3" type="ORF">HXM93_05195</name>
</gene>
<evidence type="ECO:0000259" key="2">
    <source>
        <dbReference type="Pfam" id="PF01206"/>
    </source>
</evidence>
<dbReference type="AlphaFoldDB" id="A0A930DP72"/>
<organism evidence="3 4">
    <name type="scientific">Oribacterium parvum</name>
    <dbReference type="NCBI Taxonomy" id="1501329"/>
    <lineage>
        <taxon>Bacteria</taxon>
        <taxon>Bacillati</taxon>
        <taxon>Bacillota</taxon>
        <taxon>Clostridia</taxon>
        <taxon>Lachnospirales</taxon>
        <taxon>Lachnospiraceae</taxon>
        <taxon>Oribacterium</taxon>
    </lineage>
</organism>
<dbReference type="Gene3D" id="3.30.110.40">
    <property type="entry name" value="TusA-like domain"/>
    <property type="match status" value="1"/>
</dbReference>
<accession>A0A930DP72</accession>
<evidence type="ECO:0000313" key="3">
    <source>
        <dbReference type="EMBL" id="MBF1283912.1"/>
    </source>
</evidence>
<dbReference type="Pfam" id="PF02635">
    <property type="entry name" value="DsrE"/>
    <property type="match status" value="1"/>
</dbReference>
<dbReference type="InterPro" id="IPR027396">
    <property type="entry name" value="DsrEFH-like"/>
</dbReference>
<dbReference type="RefSeq" id="WP_314730340.1">
    <property type="nucleotide sequence ID" value="NZ_CAUSUX010000020.1"/>
</dbReference>
<dbReference type="InterPro" id="IPR036868">
    <property type="entry name" value="TusA-like_sf"/>
</dbReference>
<feature type="domain" description="UPF0033" evidence="2">
    <location>
        <begin position="3"/>
        <end position="66"/>
    </location>
</feature>
<evidence type="ECO:0000313" key="4">
    <source>
        <dbReference type="Proteomes" id="UP000709351"/>
    </source>
</evidence>
<dbReference type="SUPFAM" id="SSF75169">
    <property type="entry name" value="DsrEFH-like"/>
    <property type="match status" value="1"/>
</dbReference>
<dbReference type="SUPFAM" id="SSF64307">
    <property type="entry name" value="SirA-like"/>
    <property type="match status" value="1"/>
</dbReference>
<dbReference type="PANTHER" id="PTHR33279:SF6">
    <property type="entry name" value="SULFUR CARRIER PROTEIN YEDF-RELATED"/>
    <property type="match status" value="1"/>
</dbReference>
<protein>
    <submittedName>
        <fullName evidence="3">Sulfurtransferase-like selenium metabolism protein YedF</fullName>
    </submittedName>
</protein>
<sequence length="194" mass="21546">MNKKLDCMGMACPLPVVEAKKAIEEMQEDGILEIEVDNQTCVENLRRLAGKYDFTVASESLSDTHFLVKMEVKKEHALKGKKEGTCTVVFSSDKMGEGEEELGKTLIKSFVFALSNVDPLPTAMVFYNRGAFLTSEDSPVLSDLKNLEKAGVKIMTCGLCADYYKIKEKLGVGIISNMYEIVDTQMQSQKIIKP</sequence>
<dbReference type="NCBIfam" id="TIGR03527">
    <property type="entry name" value="selenium_YedF"/>
    <property type="match status" value="1"/>
</dbReference>
<comment type="caution">
    <text evidence="3">The sequence shown here is derived from an EMBL/GenBank/DDBJ whole genome shotgun (WGS) entry which is preliminary data.</text>
</comment>
<dbReference type="InterPro" id="IPR019870">
    <property type="entry name" value="Se_metab_YedF"/>
</dbReference>
<evidence type="ECO:0000256" key="1">
    <source>
        <dbReference type="ARBA" id="ARBA00008984"/>
    </source>
</evidence>
<proteinExistence type="inferred from homology"/>
<dbReference type="Pfam" id="PF01206">
    <property type="entry name" value="TusA"/>
    <property type="match status" value="1"/>
</dbReference>
<name>A0A930DP72_9FIRM</name>
<comment type="similarity">
    <text evidence="1">Belongs to the sulfur carrier protein TusA family.</text>
</comment>
<dbReference type="InterPro" id="IPR001455">
    <property type="entry name" value="TusA-like"/>
</dbReference>